<dbReference type="InterPro" id="IPR035906">
    <property type="entry name" value="MetI-like_sf"/>
</dbReference>
<feature type="transmembrane region" description="Helical" evidence="7">
    <location>
        <begin position="28"/>
        <end position="48"/>
    </location>
</feature>
<evidence type="ECO:0000256" key="7">
    <source>
        <dbReference type="RuleBase" id="RU363032"/>
    </source>
</evidence>
<dbReference type="Gene3D" id="1.10.3720.10">
    <property type="entry name" value="MetI-like"/>
    <property type="match status" value="1"/>
</dbReference>
<protein>
    <submittedName>
        <fullName evidence="9">ABC transporter permease subunit</fullName>
    </submittedName>
</protein>
<dbReference type="RefSeq" id="WP_197738734.1">
    <property type="nucleotide sequence ID" value="NZ_CANLSP010000001.1"/>
</dbReference>
<feature type="transmembrane region" description="Helical" evidence="7">
    <location>
        <begin position="94"/>
        <end position="124"/>
    </location>
</feature>
<organism evidence="9 10">
    <name type="scientific">Cobetia amphilecti</name>
    <dbReference type="NCBI Taxonomy" id="1055104"/>
    <lineage>
        <taxon>Bacteria</taxon>
        <taxon>Pseudomonadati</taxon>
        <taxon>Pseudomonadota</taxon>
        <taxon>Gammaproteobacteria</taxon>
        <taxon>Oceanospirillales</taxon>
        <taxon>Halomonadaceae</taxon>
        <taxon>Cobetia</taxon>
    </lineage>
</organism>
<evidence type="ECO:0000313" key="10">
    <source>
        <dbReference type="Proteomes" id="UP001229025"/>
    </source>
</evidence>
<evidence type="ECO:0000256" key="1">
    <source>
        <dbReference type="ARBA" id="ARBA00004651"/>
    </source>
</evidence>
<feature type="transmembrane region" description="Helical" evidence="7">
    <location>
        <begin position="265"/>
        <end position="285"/>
    </location>
</feature>
<evidence type="ECO:0000256" key="5">
    <source>
        <dbReference type="ARBA" id="ARBA00022989"/>
    </source>
</evidence>
<dbReference type="PANTHER" id="PTHR43386:SF1">
    <property type="entry name" value="D,D-DIPEPTIDE TRANSPORT SYSTEM PERMEASE PROTEIN DDPC-RELATED"/>
    <property type="match status" value="1"/>
</dbReference>
<sequence length="305" mass="32371">MNQVVEGLAPQRVEAVRRPRLDWPLRRVIGAAMVASLVLLALLGNLVIPGDPLEQHLYRALQGADAVGVSDAGEVITSAPLGYDHLGRSLYHRLVAALGLSLSIAAGAVILAAFSGISLGLLAAGRGGWAERLLSLVADSLLALPGLLLVLMVSVILPSTPLALWLGLSLVLWVEFFRLARATGRSVLASPGVEASRLLGFGAWYRFRHHLWPEMAPVMMTAMAFGMANALMAIAALGFVHVGIPEPTPELGTMMVELLPYWREAPFALLTPVLVTFLLLLGLLLMSGSKARTSTAADTLEGARP</sequence>
<dbReference type="Proteomes" id="UP001229025">
    <property type="component" value="Unassembled WGS sequence"/>
</dbReference>
<proteinExistence type="inferred from homology"/>
<keyword evidence="5 7" id="KW-1133">Transmembrane helix</keyword>
<evidence type="ECO:0000256" key="4">
    <source>
        <dbReference type="ARBA" id="ARBA00022692"/>
    </source>
</evidence>
<gene>
    <name evidence="9" type="ORF">QLT01_01475</name>
</gene>
<evidence type="ECO:0000256" key="3">
    <source>
        <dbReference type="ARBA" id="ARBA00022475"/>
    </source>
</evidence>
<dbReference type="CDD" id="cd06261">
    <property type="entry name" value="TM_PBP2"/>
    <property type="match status" value="1"/>
</dbReference>
<dbReference type="GeneID" id="97326212"/>
<evidence type="ECO:0000256" key="6">
    <source>
        <dbReference type="ARBA" id="ARBA00023136"/>
    </source>
</evidence>
<feature type="transmembrane region" description="Helical" evidence="7">
    <location>
        <begin position="162"/>
        <end position="180"/>
    </location>
</feature>
<name>A0ABT6UN53_9GAMM</name>
<dbReference type="EMBL" id="JASCSA010000001">
    <property type="protein sequence ID" value="MDI5883022.1"/>
    <property type="molecule type" value="Genomic_DNA"/>
</dbReference>
<reference evidence="9 10" key="1">
    <citation type="submission" date="2023-04" db="EMBL/GenBank/DDBJ databases">
        <authorList>
            <person name="Otstavnykh N."/>
            <person name="Seitkalieva A."/>
            <person name="Bystritskaya E."/>
        </authorList>
    </citation>
    <scope>NUCLEOTIDE SEQUENCE [LARGE SCALE GENOMIC DNA]</scope>
    <source>
        <strain evidence="9 10">NRIC 0815</strain>
    </source>
</reference>
<accession>A0ABT6UN53</accession>
<keyword evidence="2 7" id="KW-0813">Transport</keyword>
<evidence type="ECO:0000256" key="2">
    <source>
        <dbReference type="ARBA" id="ARBA00022448"/>
    </source>
</evidence>
<keyword evidence="10" id="KW-1185">Reference proteome</keyword>
<dbReference type="PROSITE" id="PS50928">
    <property type="entry name" value="ABC_TM1"/>
    <property type="match status" value="1"/>
</dbReference>
<dbReference type="Pfam" id="PF00528">
    <property type="entry name" value="BPD_transp_1"/>
    <property type="match status" value="1"/>
</dbReference>
<comment type="caution">
    <text evidence="9">The sequence shown here is derived from an EMBL/GenBank/DDBJ whole genome shotgun (WGS) entry which is preliminary data.</text>
</comment>
<comment type="subcellular location">
    <subcellularLocation>
        <location evidence="1 7">Cell membrane</location>
        <topology evidence="1 7">Multi-pass membrane protein</topology>
    </subcellularLocation>
</comment>
<keyword evidence="6 7" id="KW-0472">Membrane</keyword>
<dbReference type="InterPro" id="IPR050366">
    <property type="entry name" value="BP-dependent_transpt_permease"/>
</dbReference>
<feature type="domain" description="ABC transmembrane type-1" evidence="8">
    <location>
        <begin position="98"/>
        <end position="287"/>
    </location>
</feature>
<evidence type="ECO:0000313" key="9">
    <source>
        <dbReference type="EMBL" id="MDI5883022.1"/>
    </source>
</evidence>
<feature type="transmembrane region" description="Helical" evidence="7">
    <location>
        <begin position="218"/>
        <end position="245"/>
    </location>
</feature>
<comment type="similarity">
    <text evidence="7">Belongs to the binding-protein-dependent transport system permease family.</text>
</comment>
<dbReference type="PANTHER" id="PTHR43386">
    <property type="entry name" value="OLIGOPEPTIDE TRANSPORT SYSTEM PERMEASE PROTEIN APPC"/>
    <property type="match status" value="1"/>
</dbReference>
<feature type="transmembrane region" description="Helical" evidence="7">
    <location>
        <begin position="136"/>
        <end position="156"/>
    </location>
</feature>
<evidence type="ECO:0000259" key="8">
    <source>
        <dbReference type="PROSITE" id="PS50928"/>
    </source>
</evidence>
<keyword evidence="3" id="KW-1003">Cell membrane</keyword>
<keyword evidence="4 7" id="KW-0812">Transmembrane</keyword>
<dbReference type="SUPFAM" id="SSF161098">
    <property type="entry name" value="MetI-like"/>
    <property type="match status" value="1"/>
</dbReference>
<reference evidence="10" key="2">
    <citation type="submission" date="2023-07" db="EMBL/GenBank/DDBJ databases">
        <title>Genome-based characterization of strain KMM 296 and proposal for reclassification of Cobetia litoralis and Cobetia pacifica, and emended description of the species Cobetia amphilecti and Cobetia marina.</title>
        <authorList>
            <person name="Balabanova L."/>
            <person name="Nedashkovskaya O."/>
        </authorList>
    </citation>
    <scope>NUCLEOTIDE SEQUENCE [LARGE SCALE GENOMIC DNA]</scope>
    <source>
        <strain evidence="10">NRIC 0815</strain>
    </source>
</reference>
<dbReference type="InterPro" id="IPR000515">
    <property type="entry name" value="MetI-like"/>
</dbReference>